<accession>A0ACB9L223</accession>
<reference evidence="2" key="1">
    <citation type="journal article" date="2023" name="Front. Plant Sci.">
        <title>Chromosomal-level genome assembly of Melastoma candidum provides insights into trichome evolution.</title>
        <authorList>
            <person name="Zhong Y."/>
            <person name="Wu W."/>
            <person name="Sun C."/>
            <person name="Zou P."/>
            <person name="Liu Y."/>
            <person name="Dai S."/>
            <person name="Zhou R."/>
        </authorList>
    </citation>
    <scope>NUCLEOTIDE SEQUENCE [LARGE SCALE GENOMIC DNA]</scope>
</reference>
<evidence type="ECO:0000313" key="1">
    <source>
        <dbReference type="EMBL" id="KAI4303028.1"/>
    </source>
</evidence>
<dbReference type="EMBL" id="CM042891">
    <property type="protein sequence ID" value="KAI4303028.1"/>
    <property type="molecule type" value="Genomic_DNA"/>
</dbReference>
<sequence>MSEMEAEDLKTDDVESASSDSMTDSDGSIESENEHDLQHQEPLTEQEIQEMIDEFLEVESKAAEAQEALEKESLAKLEVEVLAELKETLEGDELERAVADELATYQEEWEAELDRLETESAHLLEQLDGAGIELPRLFKWIDSQAPNGCSTEAWKKRTHWVGSQITCEITTSVAEAEKHLQAIRPVRSRHGRVLEEGASGFLQKKLIADESKDAATQKSEIDWGSLNKIFSGCLDENATSFGSKHWASVYFASTPQQAAQIGIKFPGVDEVEEIDDIDGNPSDPLVADAIAHERELVLSEEQRKNFRKIKEEDDAILDKKLQLRLKRRRYKKRGKKKATLKERIVEDATEICEKVEIDTRQSCGTSEEMGERIARENGSSSFSHDTPDYVNVLENGSKKFSRNPDKDGELQFMESDGTLADQSTKLEGSHSVNLGFSCTVCGKVADIVHQHPLLKVIVCKSCKSFLQGKMSVEGSECLDCYCGWCGHGNDLVSCRSCKMLFCASCIERNFGKEYISEVQASGWQCCCCLPSMLDRMSSQLENALVTDNSDTDSGTSESDTDISMRSKKRRKRKIRRIIDDTELGEETKRKIAIEKERQERLKSLQVQFTAKSDVLKSTSTISSLSEDAAIDVLGDATTGYVVNVVREKGEEVVRLPPSISQKLKAHQVAGIRFMWENIVQCTRKVRSGDKGLGCILAHTMGLGKTLQVIAFLYAALKGIDLGLRTALIVTPVNVLHNWRHEFSKWMPTEYKALRIFMLEDVPRERRLELLTKWKTKGGVFLISYSSFRNLSLGKYVKDSKMARDIIRSLQDGPDILVCDEAHMIKNTRAGTTRALKMVKCQRRIALTGSPLQNNLMEYFCMVDFVREGFLGSSHEFRNRFQNPIENGQHTNSTLDDVRIMNQRSHILFEQLKGFVQRMDMNVVKKDLPPKTVFVIAVKLSALQRKLYRRFLDVHGFTNGRVYNENMPKRSFFAGYQALAQIWNHPGILQLIKEDRESLGHEDAGETFILDDSSSDENMAYNGFNGVNQNGGSDLLRQKNVGGFLRKGWWNDLLTESDFKDVNYGGKMVLLLDILSMCSDVGDKALVFSQSIPTLDLIELYLSRLPRKEKRGKFWKKGKDWYRLDGKTESSERQKLVERFNEPLNRRVKCTLISTRAGSLGINLYAANRVVIVDGSWNPTYDLQAIYRAWRYGQKKPVYAYRLMAQGTMEEKIYKRQVTKEGLAARVVDRQQVHRTISKEEMLHLFDFGDDDNAEVLNDLCQEHGAANNPGPLHHSGNLTKKKSPPSVSCSSDKLMESLASKHYPSWITNYHEHETLLQENEEEKLSKEEQDMAWEVYRKSLQWEEVPRAPINEPVTEKPPAAKLEVPMAEPNIMLLSEDKLRKHSVQRKCTNLAHLLTLRSQGTKTGCSTVCGECAQEISWEGLNRDCKPRR</sequence>
<name>A0ACB9L223_9MYRT</name>
<comment type="caution">
    <text evidence="1">The sequence shown here is derived from an EMBL/GenBank/DDBJ whole genome shotgun (WGS) entry which is preliminary data.</text>
</comment>
<dbReference type="Proteomes" id="UP001057402">
    <property type="component" value="Chromosome 12"/>
</dbReference>
<evidence type="ECO:0000313" key="2">
    <source>
        <dbReference type="Proteomes" id="UP001057402"/>
    </source>
</evidence>
<organism evidence="1 2">
    <name type="scientific">Melastoma candidum</name>
    <dbReference type="NCBI Taxonomy" id="119954"/>
    <lineage>
        <taxon>Eukaryota</taxon>
        <taxon>Viridiplantae</taxon>
        <taxon>Streptophyta</taxon>
        <taxon>Embryophyta</taxon>
        <taxon>Tracheophyta</taxon>
        <taxon>Spermatophyta</taxon>
        <taxon>Magnoliopsida</taxon>
        <taxon>eudicotyledons</taxon>
        <taxon>Gunneridae</taxon>
        <taxon>Pentapetalae</taxon>
        <taxon>rosids</taxon>
        <taxon>malvids</taxon>
        <taxon>Myrtales</taxon>
        <taxon>Melastomataceae</taxon>
        <taxon>Melastomatoideae</taxon>
        <taxon>Melastomateae</taxon>
        <taxon>Melastoma</taxon>
    </lineage>
</organism>
<protein>
    <submittedName>
        <fullName evidence="1">Uncharacterized protein</fullName>
    </submittedName>
</protein>
<keyword evidence="2" id="KW-1185">Reference proteome</keyword>
<proteinExistence type="predicted"/>
<gene>
    <name evidence="1" type="ORF">MLD38_038709</name>
</gene>